<organism evidence="1 2">
    <name type="scientific">Ilumatobacter coccineus (strain NBRC 103263 / KCTC 29153 / YM16-304)</name>
    <dbReference type="NCBI Taxonomy" id="1313172"/>
    <lineage>
        <taxon>Bacteria</taxon>
        <taxon>Bacillati</taxon>
        <taxon>Actinomycetota</taxon>
        <taxon>Acidimicrobiia</taxon>
        <taxon>Acidimicrobiales</taxon>
        <taxon>Ilumatobacteraceae</taxon>
        <taxon>Ilumatobacter</taxon>
    </lineage>
</organism>
<dbReference type="Gene3D" id="3.40.50.150">
    <property type="entry name" value="Vaccinia Virus protein VP39"/>
    <property type="match status" value="1"/>
</dbReference>
<dbReference type="AlphaFoldDB" id="A0A6C7E6Q1"/>
<reference evidence="1 2" key="1">
    <citation type="journal article" date="2013" name="Int. J. Syst. Evol. Microbiol.">
        <title>Ilumatobacter nonamiense sp. nov. and Ilumatobacter coccineum sp. nov., isolated from seashore sand.</title>
        <authorList>
            <person name="Matsumoto A."/>
            <person name="Kasai H."/>
            <person name="Matsuo Y."/>
            <person name="Shizuri Y."/>
            <person name="Ichikawa N."/>
            <person name="Fujita N."/>
            <person name="Omura S."/>
            <person name="Takahashi Y."/>
        </authorList>
    </citation>
    <scope>NUCLEOTIDE SEQUENCE [LARGE SCALE GENOMIC DNA]</scope>
    <source>
        <strain evidence="2">NBRC 103263 / KCTC 29153 / YM16-304</strain>
    </source>
</reference>
<dbReference type="EMBL" id="AP012057">
    <property type="protein sequence ID" value="BAN01752.1"/>
    <property type="molecule type" value="Genomic_DNA"/>
</dbReference>
<dbReference type="SUPFAM" id="SSF53335">
    <property type="entry name" value="S-adenosyl-L-methionine-dependent methyltransferases"/>
    <property type="match status" value="1"/>
</dbReference>
<dbReference type="Pfam" id="PF13489">
    <property type="entry name" value="Methyltransf_23"/>
    <property type="match status" value="1"/>
</dbReference>
<evidence type="ECO:0008006" key="3">
    <source>
        <dbReference type="Google" id="ProtNLM"/>
    </source>
</evidence>
<protein>
    <recommendedName>
        <fullName evidence="3">Methyltransferase</fullName>
    </recommendedName>
</protein>
<dbReference type="InterPro" id="IPR029063">
    <property type="entry name" value="SAM-dependent_MTases_sf"/>
</dbReference>
<accession>A0A6C7E6Q1</accession>
<gene>
    <name evidence="1" type="ORF">YM304_14380</name>
</gene>
<dbReference type="OrthoDB" id="9810247at2"/>
<name>A0A6C7E6Q1_ILUCY</name>
<dbReference type="KEGG" id="aym:YM304_14380"/>
<dbReference type="CDD" id="cd02440">
    <property type="entry name" value="AdoMet_MTases"/>
    <property type="match status" value="1"/>
</dbReference>
<dbReference type="Proteomes" id="UP000011863">
    <property type="component" value="Chromosome"/>
</dbReference>
<evidence type="ECO:0000313" key="2">
    <source>
        <dbReference type="Proteomes" id="UP000011863"/>
    </source>
</evidence>
<dbReference type="PANTHER" id="PTHR43861">
    <property type="entry name" value="TRANS-ACONITATE 2-METHYLTRANSFERASE-RELATED"/>
    <property type="match status" value="1"/>
</dbReference>
<evidence type="ECO:0000313" key="1">
    <source>
        <dbReference type="EMBL" id="BAN01752.1"/>
    </source>
</evidence>
<keyword evidence="2" id="KW-1185">Reference proteome</keyword>
<dbReference type="RefSeq" id="WP_015440999.1">
    <property type="nucleotide sequence ID" value="NC_020520.1"/>
</dbReference>
<sequence>MTSNIYTDGTYFDRVSDWHAGDAPWKAANIARILDRHGVGPSVVHDVGCGSGAVINELSSLLAVGTEFVGFDISPQAIELAATHAGPAIEFREEDYLATEQSPADLVMLLDVFEHVPDYLGFLETLSERSDLTIFHIPLDVCAKSVVRGSYWASYMREQYGHLHYFTRETALSAVEAAGFTVIDCEFTDDLDLPGMKPTFGQFKSWLAFQMRRVLFRVRPSLGAAVFPQFNLMVLARGRRSDS</sequence>
<proteinExistence type="predicted"/>